<dbReference type="Proteomes" id="UP001516023">
    <property type="component" value="Unassembled WGS sequence"/>
</dbReference>
<keyword evidence="3" id="KW-1185">Reference proteome</keyword>
<feature type="compositionally biased region" description="Acidic residues" evidence="1">
    <location>
        <begin position="130"/>
        <end position="150"/>
    </location>
</feature>
<feature type="region of interest" description="Disordered" evidence="1">
    <location>
        <begin position="36"/>
        <end position="77"/>
    </location>
</feature>
<feature type="region of interest" description="Disordered" evidence="1">
    <location>
        <begin position="540"/>
        <end position="606"/>
    </location>
</feature>
<evidence type="ECO:0000256" key="1">
    <source>
        <dbReference type="SAM" id="MobiDB-lite"/>
    </source>
</evidence>
<organism evidence="2 3">
    <name type="scientific">Cyclotella cryptica</name>
    <dbReference type="NCBI Taxonomy" id="29204"/>
    <lineage>
        <taxon>Eukaryota</taxon>
        <taxon>Sar</taxon>
        <taxon>Stramenopiles</taxon>
        <taxon>Ochrophyta</taxon>
        <taxon>Bacillariophyta</taxon>
        <taxon>Coscinodiscophyceae</taxon>
        <taxon>Thalassiosirophycidae</taxon>
        <taxon>Stephanodiscales</taxon>
        <taxon>Stephanodiscaceae</taxon>
        <taxon>Cyclotella</taxon>
    </lineage>
</organism>
<dbReference type="AlphaFoldDB" id="A0ABD3NW07"/>
<feature type="region of interest" description="Disordered" evidence="1">
    <location>
        <begin position="92"/>
        <end position="244"/>
    </location>
</feature>
<feature type="compositionally biased region" description="Low complexity" evidence="1">
    <location>
        <begin position="208"/>
        <end position="219"/>
    </location>
</feature>
<feature type="region of interest" description="Disordered" evidence="1">
    <location>
        <begin position="784"/>
        <end position="833"/>
    </location>
</feature>
<evidence type="ECO:0000313" key="3">
    <source>
        <dbReference type="Proteomes" id="UP001516023"/>
    </source>
</evidence>
<sequence>MANTSKFVSKASEAAMAATAFANTSARRLVDTIANAAKNNGAAPSRNSKSRKSRGDGDTADDDPMCQESIDPSLSAPFGFLDNMCGPILSNLRQNTASAGGGSGEEDDITDAPPSRGRGRASRRPVGSFDYDDETNVTDVTSYDEEDGDTYDGHDYGKKRGGGRSSRGRDRKPRGRSPNSEDDGEDVPDDTDTEFSSVYQKKEKEAPNNHSKNSSSNNKHQSHRKGKTSPEDTDTINTGLDSLKPLSQPLASGFAKRCYFTKAGIGRTTQHYEGLTLTGNTVLMLAAAMKLKGCPTICDEDLRRVEQTYPNQFSRLPDELLLSSGWRRISKYCHFSHKPLPDGVPFFHSRKRCHPNGGFYFLLCSAVGMTRLMDVEPLNKDALAVLQTDYPVPCEKAPRSLIEDPNEWTLVNKFCFFSGGPINVEEDVYYRAELGGTEIYMLAFLSPSLSPEELYRLKPSKGAKPEDNGPLKSVAAVEEIESVYDLTERDFDDLKLYHLGPCRALPPYLLHPEAWTKVLPPHFVAARDEAMRKAIEFEKRFPPAAQPPQAMSRGPQDSARTMGDNSGYVELGGGGRHTPAARTNSNESRPECLYPPQPLGGAASTHAFHSQQPPINYGAMPGDTDMNYYYGNASVHQPLQTAMPRGQSPFVTQPRVTPSPNPYGNANLNQSGYSDHHYDNTPPRNNIGDPRWRGIQDEGAFGMNPVIANDQPDDEALATRRVGYANTNRADRIQQYSDRHVIDPPDYSMQHGAYNYNGDEQDAGLKDPYEGSKKNLMTTLEEPTRPNLSTKLGNHIQDEGNWETRTEGESTYGSSLVSGSSYTDTTNPNERNSRRALILQMAKARMKNVKPGSAGDKAKGSEIDGDATVAKSQHDTSSLADQAAHLELD</sequence>
<comment type="caution">
    <text evidence="2">The sequence shown here is derived from an EMBL/GenBank/DDBJ whole genome shotgun (WGS) entry which is preliminary data.</text>
</comment>
<evidence type="ECO:0000313" key="2">
    <source>
        <dbReference type="EMBL" id="KAL3779923.1"/>
    </source>
</evidence>
<reference evidence="2 3" key="1">
    <citation type="journal article" date="2020" name="G3 (Bethesda)">
        <title>Improved Reference Genome for Cyclotella cryptica CCMP332, a Model for Cell Wall Morphogenesis, Salinity Adaptation, and Lipid Production in Diatoms (Bacillariophyta).</title>
        <authorList>
            <person name="Roberts W.R."/>
            <person name="Downey K.M."/>
            <person name="Ruck E.C."/>
            <person name="Traller J.C."/>
            <person name="Alverson A.J."/>
        </authorList>
    </citation>
    <scope>NUCLEOTIDE SEQUENCE [LARGE SCALE GENOMIC DNA]</scope>
    <source>
        <strain evidence="2 3">CCMP332</strain>
    </source>
</reference>
<gene>
    <name evidence="2" type="ORF">HJC23_005420</name>
</gene>
<name>A0ABD3NW07_9STRA</name>
<protein>
    <submittedName>
        <fullName evidence="2">Uncharacterized protein</fullName>
    </submittedName>
</protein>
<feature type="compositionally biased region" description="Low complexity" evidence="1">
    <location>
        <begin position="810"/>
        <end position="823"/>
    </location>
</feature>
<feature type="compositionally biased region" description="Basic and acidic residues" evidence="1">
    <location>
        <begin position="796"/>
        <end position="808"/>
    </location>
</feature>
<proteinExistence type="predicted"/>
<dbReference type="EMBL" id="JABMIG020000369">
    <property type="protein sequence ID" value="KAL3779923.1"/>
    <property type="molecule type" value="Genomic_DNA"/>
</dbReference>
<accession>A0ABD3NW07</accession>
<feature type="region of interest" description="Disordered" evidence="1">
    <location>
        <begin position="845"/>
        <end position="889"/>
    </location>
</feature>
<feature type="compositionally biased region" description="Acidic residues" evidence="1">
    <location>
        <begin position="180"/>
        <end position="193"/>
    </location>
</feature>